<dbReference type="Proteomes" id="UP000256964">
    <property type="component" value="Unassembled WGS sequence"/>
</dbReference>
<protein>
    <submittedName>
        <fullName evidence="1">Uncharacterized protein</fullName>
    </submittedName>
</protein>
<reference evidence="1 2" key="1">
    <citation type="journal article" date="2018" name="Biotechnol. Biofuels">
        <title>Integrative visual omics of the white-rot fungus Polyporus brumalis exposes the biotechnological potential of its oxidative enzymes for delignifying raw plant biomass.</title>
        <authorList>
            <person name="Miyauchi S."/>
            <person name="Rancon A."/>
            <person name="Drula E."/>
            <person name="Hage H."/>
            <person name="Chaduli D."/>
            <person name="Favel A."/>
            <person name="Grisel S."/>
            <person name="Henrissat B."/>
            <person name="Herpoel-Gimbert I."/>
            <person name="Ruiz-Duenas F.J."/>
            <person name="Chevret D."/>
            <person name="Hainaut M."/>
            <person name="Lin J."/>
            <person name="Wang M."/>
            <person name="Pangilinan J."/>
            <person name="Lipzen A."/>
            <person name="Lesage-Meessen L."/>
            <person name="Navarro D."/>
            <person name="Riley R."/>
            <person name="Grigoriev I.V."/>
            <person name="Zhou S."/>
            <person name="Raouche S."/>
            <person name="Rosso M.N."/>
        </authorList>
    </citation>
    <scope>NUCLEOTIDE SEQUENCE [LARGE SCALE GENOMIC DNA]</scope>
    <source>
        <strain evidence="1 2">BRFM 1820</strain>
    </source>
</reference>
<proteinExistence type="predicted"/>
<gene>
    <name evidence="1" type="ORF">OH76DRAFT_796456</name>
</gene>
<sequence>MTPHVRVDCQLPSEQSTCHPRVAAALLRECIIGLGRSDSPNYLLAYGAAKHLPFNGASSIVGEQVPVLDPGSTPHRNIEIAVSVQVFMKTDRHDRSAPESHRARARNLRRPLCPVPEIAVPSFFLLLYPHDLDLPPARPLLRGPGAPRAVQVR</sequence>
<evidence type="ECO:0000313" key="2">
    <source>
        <dbReference type="Proteomes" id="UP000256964"/>
    </source>
</evidence>
<dbReference type="AlphaFoldDB" id="A0A371D3P7"/>
<evidence type="ECO:0000313" key="1">
    <source>
        <dbReference type="EMBL" id="RDX47119.1"/>
    </source>
</evidence>
<accession>A0A371D3P7</accession>
<organism evidence="1 2">
    <name type="scientific">Lentinus brumalis</name>
    <dbReference type="NCBI Taxonomy" id="2498619"/>
    <lineage>
        <taxon>Eukaryota</taxon>
        <taxon>Fungi</taxon>
        <taxon>Dikarya</taxon>
        <taxon>Basidiomycota</taxon>
        <taxon>Agaricomycotina</taxon>
        <taxon>Agaricomycetes</taxon>
        <taxon>Polyporales</taxon>
        <taxon>Polyporaceae</taxon>
        <taxon>Lentinus</taxon>
    </lineage>
</organism>
<keyword evidence="2" id="KW-1185">Reference proteome</keyword>
<dbReference type="EMBL" id="KZ857421">
    <property type="protein sequence ID" value="RDX47119.1"/>
    <property type="molecule type" value="Genomic_DNA"/>
</dbReference>
<name>A0A371D3P7_9APHY</name>